<comment type="similarity">
    <text evidence="2">Belongs to the replication factor A protein 3 family.</text>
</comment>
<reference evidence="5" key="1">
    <citation type="journal article" date="2006" name="Science">
        <title>Ancient noncoding elements conserved in the human genome.</title>
        <authorList>
            <person name="Venkatesh B."/>
            <person name="Kirkness E.F."/>
            <person name="Loh Y.H."/>
            <person name="Halpern A.L."/>
            <person name="Lee A.P."/>
            <person name="Johnson J."/>
            <person name="Dandona N."/>
            <person name="Viswanathan L.D."/>
            <person name="Tay A."/>
            <person name="Venter J.C."/>
            <person name="Strausberg R.L."/>
            <person name="Brenner S."/>
        </authorList>
    </citation>
    <scope>NUCLEOTIDE SEQUENCE [LARGE SCALE GENOMIC DNA]</scope>
</reference>
<reference evidence="4" key="4">
    <citation type="submission" date="2025-08" db="UniProtKB">
        <authorList>
            <consortium name="Ensembl"/>
        </authorList>
    </citation>
    <scope>IDENTIFICATION</scope>
</reference>
<dbReference type="OMA" id="HEFPEYY"/>
<dbReference type="CDD" id="cd04479">
    <property type="entry name" value="RPA3"/>
    <property type="match status" value="1"/>
</dbReference>
<reference evidence="5" key="3">
    <citation type="journal article" date="2014" name="Nature">
        <title>Elephant shark genome provides unique insights into gnathostome evolution.</title>
        <authorList>
            <consortium name="International Elephant Shark Genome Sequencing Consortium"/>
            <person name="Venkatesh B."/>
            <person name="Lee A.P."/>
            <person name="Ravi V."/>
            <person name="Maurya A.K."/>
            <person name="Lian M.M."/>
            <person name="Swann J.B."/>
            <person name="Ohta Y."/>
            <person name="Flajnik M.F."/>
            <person name="Sutoh Y."/>
            <person name="Kasahara M."/>
            <person name="Hoon S."/>
            <person name="Gangu V."/>
            <person name="Roy S.W."/>
            <person name="Irimia M."/>
            <person name="Korzh V."/>
            <person name="Kondrychyn I."/>
            <person name="Lim Z.W."/>
            <person name="Tay B.H."/>
            <person name="Tohari S."/>
            <person name="Kong K.W."/>
            <person name="Ho S."/>
            <person name="Lorente-Galdos B."/>
            <person name="Quilez J."/>
            <person name="Marques-Bonet T."/>
            <person name="Raney B.J."/>
            <person name="Ingham P.W."/>
            <person name="Tay A."/>
            <person name="Hillier L.W."/>
            <person name="Minx P."/>
            <person name="Boehm T."/>
            <person name="Wilson R.K."/>
            <person name="Brenner S."/>
            <person name="Warren W.C."/>
        </authorList>
    </citation>
    <scope>NUCLEOTIDE SEQUENCE [LARGE SCALE GENOMIC DNA]</scope>
</reference>
<dbReference type="CTD" id="6119"/>
<dbReference type="InterPro" id="IPR013970">
    <property type="entry name" value="Rfa2"/>
</dbReference>
<keyword evidence="3" id="KW-0539">Nucleus</keyword>
<accession>A0A4W3HQU7</accession>
<dbReference type="GeneID" id="103185991"/>
<dbReference type="Gene3D" id="2.40.50.140">
    <property type="entry name" value="Nucleic acid-binding proteins"/>
    <property type="match status" value="1"/>
</dbReference>
<comment type="subcellular location">
    <subcellularLocation>
        <location evidence="1">Nucleus</location>
    </subcellularLocation>
</comment>
<proteinExistence type="inferred from homology"/>
<dbReference type="GO" id="GO:0003684">
    <property type="term" value="F:damaged DNA binding"/>
    <property type="evidence" value="ECO:0007669"/>
    <property type="project" value="TreeGrafter"/>
</dbReference>
<name>A0A4W3HQU7_CALMI</name>
<dbReference type="GO" id="GO:0003697">
    <property type="term" value="F:single-stranded DNA binding"/>
    <property type="evidence" value="ECO:0007669"/>
    <property type="project" value="TreeGrafter"/>
</dbReference>
<reference evidence="5" key="2">
    <citation type="journal article" date="2007" name="PLoS Biol.">
        <title>Survey sequencing and comparative analysis of the elephant shark (Callorhinchus milii) genome.</title>
        <authorList>
            <person name="Venkatesh B."/>
            <person name="Kirkness E.F."/>
            <person name="Loh Y.H."/>
            <person name="Halpern A.L."/>
            <person name="Lee A.P."/>
            <person name="Johnson J."/>
            <person name="Dandona N."/>
            <person name="Viswanathan L.D."/>
            <person name="Tay A."/>
            <person name="Venter J.C."/>
            <person name="Strausberg R.L."/>
            <person name="Brenner S."/>
        </authorList>
    </citation>
    <scope>NUCLEOTIDE SEQUENCE [LARGE SCALE GENOMIC DNA]</scope>
</reference>
<keyword evidence="5" id="KW-1185">Reference proteome</keyword>
<dbReference type="GO" id="GO:0000724">
    <property type="term" value="P:double-strand break repair via homologous recombination"/>
    <property type="evidence" value="ECO:0007669"/>
    <property type="project" value="TreeGrafter"/>
</dbReference>
<dbReference type="GO" id="GO:0035861">
    <property type="term" value="C:site of double-strand break"/>
    <property type="evidence" value="ECO:0007669"/>
    <property type="project" value="TreeGrafter"/>
</dbReference>
<dbReference type="GO" id="GO:0006289">
    <property type="term" value="P:nucleotide-excision repair"/>
    <property type="evidence" value="ECO:0007669"/>
    <property type="project" value="TreeGrafter"/>
</dbReference>
<dbReference type="PANTHER" id="PTHR15114">
    <property type="entry name" value="REPLICATION PROTEIN A3"/>
    <property type="match status" value="1"/>
</dbReference>
<dbReference type="GO" id="GO:0006260">
    <property type="term" value="P:DNA replication"/>
    <property type="evidence" value="ECO:0007669"/>
    <property type="project" value="InterPro"/>
</dbReference>
<dbReference type="Proteomes" id="UP000314986">
    <property type="component" value="Unassembled WGS sequence"/>
</dbReference>
<dbReference type="GeneTree" id="ENSGT00390000008029"/>
<dbReference type="STRING" id="7868.ENSCMIP00000017402"/>
<dbReference type="RefSeq" id="XP_007902966.1">
    <property type="nucleotide sequence ID" value="XM_007904775.2"/>
</dbReference>
<protein>
    <submittedName>
        <fullName evidence="4">Replication protein A3</fullName>
    </submittedName>
</protein>
<dbReference type="InterPro" id="IPR012340">
    <property type="entry name" value="NA-bd_OB-fold"/>
</dbReference>
<evidence type="ECO:0000256" key="2">
    <source>
        <dbReference type="ARBA" id="ARBA00009761"/>
    </source>
</evidence>
<dbReference type="PANTHER" id="PTHR15114:SF1">
    <property type="entry name" value="REPLICATION PROTEIN A 14 KDA SUBUNIT"/>
    <property type="match status" value="1"/>
</dbReference>
<dbReference type="Ensembl" id="ENSCMIT00000017740.1">
    <property type="protein sequence ID" value="ENSCMIP00000017402.1"/>
    <property type="gene ID" value="ENSCMIG00000008300.1"/>
</dbReference>
<reference evidence="4" key="5">
    <citation type="submission" date="2025-09" db="UniProtKB">
        <authorList>
            <consortium name="Ensembl"/>
        </authorList>
    </citation>
    <scope>IDENTIFICATION</scope>
</reference>
<organism evidence="4 5">
    <name type="scientific">Callorhinchus milii</name>
    <name type="common">Ghost shark</name>
    <dbReference type="NCBI Taxonomy" id="7868"/>
    <lineage>
        <taxon>Eukaryota</taxon>
        <taxon>Metazoa</taxon>
        <taxon>Chordata</taxon>
        <taxon>Craniata</taxon>
        <taxon>Vertebrata</taxon>
        <taxon>Chondrichthyes</taxon>
        <taxon>Holocephali</taxon>
        <taxon>Chimaeriformes</taxon>
        <taxon>Callorhinchidae</taxon>
        <taxon>Callorhinchus</taxon>
    </lineage>
</organism>
<evidence type="ECO:0000256" key="3">
    <source>
        <dbReference type="ARBA" id="ARBA00023242"/>
    </source>
</evidence>
<dbReference type="SUPFAM" id="SSF50249">
    <property type="entry name" value="Nucleic acid-binding proteins"/>
    <property type="match status" value="1"/>
</dbReference>
<evidence type="ECO:0000313" key="4">
    <source>
        <dbReference type="Ensembl" id="ENSCMIP00000017402.1"/>
    </source>
</evidence>
<dbReference type="AlphaFoldDB" id="A0A4W3HQU7"/>
<dbReference type="OrthoDB" id="188186at2759"/>
<evidence type="ECO:0000313" key="5">
    <source>
        <dbReference type="Proteomes" id="UP000314986"/>
    </source>
</evidence>
<evidence type="ECO:0000256" key="1">
    <source>
        <dbReference type="ARBA" id="ARBA00004123"/>
    </source>
</evidence>
<gene>
    <name evidence="4" type="primary">rpa3</name>
</gene>
<sequence length="121" mass="13374">MAEVLAAPRTRINTGLISEHSDKPVCFVGRVQRVHPTGTSFILQDGEGKNVTVELTDPLDEELSGVVEVVGKVTNKASIMAVSYIPFREDKNSFDLGLYNEALKIIHEFSQYYPFGVTESN</sequence>
<dbReference type="Pfam" id="PF08661">
    <property type="entry name" value="Rep_fac-A_3"/>
    <property type="match status" value="1"/>
</dbReference>
<dbReference type="FunFam" id="2.40.50.140:FF:000395">
    <property type="entry name" value="Replication protein A3"/>
    <property type="match status" value="1"/>
</dbReference>
<dbReference type="GO" id="GO:0006284">
    <property type="term" value="P:base-excision repair"/>
    <property type="evidence" value="ECO:0007669"/>
    <property type="project" value="TreeGrafter"/>
</dbReference>
<dbReference type="GO" id="GO:0005662">
    <property type="term" value="C:DNA replication factor A complex"/>
    <property type="evidence" value="ECO:0007669"/>
    <property type="project" value="TreeGrafter"/>
</dbReference>
<dbReference type="InParanoid" id="A0A4W3HQU7"/>
<dbReference type="GO" id="GO:0006298">
    <property type="term" value="P:mismatch repair"/>
    <property type="evidence" value="ECO:0007669"/>
    <property type="project" value="TreeGrafter"/>
</dbReference>